<comment type="caution">
    <text evidence="3">The sequence shown here is derived from an EMBL/GenBank/DDBJ whole genome shotgun (WGS) entry which is preliminary data.</text>
</comment>
<dbReference type="STRING" id="1229780.BN381_30010"/>
<gene>
    <name evidence="3" type="ORF">BN381_30010</name>
</gene>
<feature type="compositionally biased region" description="Gly residues" evidence="1">
    <location>
        <begin position="114"/>
        <end position="123"/>
    </location>
</feature>
<feature type="compositionally biased region" description="Basic and acidic residues" evidence="1">
    <location>
        <begin position="209"/>
        <end position="240"/>
    </location>
</feature>
<feature type="compositionally biased region" description="Basic and acidic residues" evidence="1">
    <location>
        <begin position="1"/>
        <end position="13"/>
    </location>
</feature>
<feature type="compositionally biased region" description="Basic and acidic residues" evidence="1">
    <location>
        <begin position="77"/>
        <end position="93"/>
    </location>
</feature>
<protein>
    <submittedName>
        <fullName evidence="3">Uncharacterized protein</fullName>
    </submittedName>
</protein>
<keyword evidence="2" id="KW-0472">Membrane</keyword>
<keyword evidence="2" id="KW-0812">Transmembrane</keyword>
<feature type="region of interest" description="Disordered" evidence="1">
    <location>
        <begin position="52"/>
        <end position="134"/>
    </location>
</feature>
<sequence>MQPGSDSHDHDLDEPASGAGPETGRRGFTKGRMAVGMVGGASLLALGAVLGGPVAGALTGGTEPSAASSPTTSAKAGSDEKSDADATADHPGDADGDADAGGPGRCEGDRGGPHGRGPGADRGPGGRDGRGGFLKALVDDGTLTDDQATALRKLFVEHRPERPAEADRPAAGDRPTEAERTKAREAREAARTKALDETLSAAVDAGTIDQKEADAVRSKAEDLKAQRPERPEKSGDDADAGKGSATDGSGG</sequence>
<reference evidence="3 4" key="1">
    <citation type="journal article" date="2013" name="ISME J.">
        <title>Metabolic model for the filamentous 'Candidatus Microthrix parvicella' based on genomic and metagenomic analyses.</title>
        <authorList>
            <person name="Jon McIlroy S."/>
            <person name="Kristiansen R."/>
            <person name="Albertsen M."/>
            <person name="Michael Karst S."/>
            <person name="Rossetti S."/>
            <person name="Lund Nielsen J."/>
            <person name="Tandoi V."/>
            <person name="James Seviour R."/>
            <person name="Nielsen P.H."/>
        </authorList>
    </citation>
    <scope>NUCLEOTIDE SEQUENCE [LARGE SCALE GENOMIC DNA]</scope>
    <source>
        <strain evidence="3 4">RN1</strain>
    </source>
</reference>
<feature type="region of interest" description="Disordered" evidence="1">
    <location>
        <begin position="151"/>
        <end position="251"/>
    </location>
</feature>
<evidence type="ECO:0000256" key="1">
    <source>
        <dbReference type="SAM" id="MobiDB-lite"/>
    </source>
</evidence>
<organism evidence="3 4">
    <name type="scientific">Candidatus Neomicrothrix parvicella RN1</name>
    <dbReference type="NCBI Taxonomy" id="1229780"/>
    <lineage>
        <taxon>Bacteria</taxon>
        <taxon>Bacillati</taxon>
        <taxon>Actinomycetota</taxon>
        <taxon>Acidimicrobiia</taxon>
        <taxon>Acidimicrobiales</taxon>
        <taxon>Microthrixaceae</taxon>
        <taxon>Candidatus Neomicrothrix</taxon>
    </lineage>
</organism>
<dbReference type="RefSeq" id="WP_012226980.1">
    <property type="nucleotide sequence ID" value="NZ_HG422565.1"/>
</dbReference>
<feature type="region of interest" description="Disordered" evidence="1">
    <location>
        <begin position="1"/>
        <end position="28"/>
    </location>
</feature>
<dbReference type="EMBL" id="CANL01000023">
    <property type="protein sequence ID" value="CCM63814.1"/>
    <property type="molecule type" value="Genomic_DNA"/>
</dbReference>
<feature type="compositionally biased region" description="Basic and acidic residues" evidence="1">
    <location>
        <begin position="154"/>
        <end position="196"/>
    </location>
</feature>
<feature type="transmembrane region" description="Helical" evidence="2">
    <location>
        <begin position="34"/>
        <end position="58"/>
    </location>
</feature>
<proteinExistence type="predicted"/>
<dbReference type="AlphaFoldDB" id="R4YZ08"/>
<evidence type="ECO:0000313" key="4">
    <source>
        <dbReference type="Proteomes" id="UP000018291"/>
    </source>
</evidence>
<keyword evidence="2" id="KW-1133">Transmembrane helix</keyword>
<accession>R4YZ08</accession>
<feature type="compositionally biased region" description="Low complexity" evidence="1">
    <location>
        <begin position="55"/>
        <end position="76"/>
    </location>
</feature>
<keyword evidence="4" id="KW-1185">Reference proteome</keyword>
<evidence type="ECO:0000313" key="3">
    <source>
        <dbReference type="EMBL" id="CCM63814.1"/>
    </source>
</evidence>
<dbReference type="Proteomes" id="UP000018291">
    <property type="component" value="Unassembled WGS sequence"/>
</dbReference>
<name>R4YZ08_9ACTN</name>
<dbReference type="HOGENOM" id="CLU_1105554_0_0_11"/>
<evidence type="ECO:0000256" key="2">
    <source>
        <dbReference type="SAM" id="Phobius"/>
    </source>
</evidence>